<dbReference type="FunFam" id="3.30.565.10:FF:000010">
    <property type="entry name" value="Sensor histidine kinase RcsC"/>
    <property type="match status" value="1"/>
</dbReference>
<dbReference type="InterPro" id="IPR036097">
    <property type="entry name" value="HisK_dim/P_sf"/>
</dbReference>
<keyword evidence="16" id="KW-1185">Reference proteome</keyword>
<dbReference type="CDD" id="cd16922">
    <property type="entry name" value="HATPase_EvgS-ArcB-TorS-like"/>
    <property type="match status" value="1"/>
</dbReference>
<proteinExistence type="predicted"/>
<evidence type="ECO:0000256" key="2">
    <source>
        <dbReference type="ARBA" id="ARBA00012438"/>
    </source>
</evidence>
<dbReference type="InterPro" id="IPR005467">
    <property type="entry name" value="His_kinase_dom"/>
</dbReference>
<evidence type="ECO:0000256" key="6">
    <source>
        <dbReference type="ARBA" id="ARBA00022777"/>
    </source>
</evidence>
<evidence type="ECO:0000256" key="7">
    <source>
        <dbReference type="ARBA" id="ARBA00022840"/>
    </source>
</evidence>
<dbReference type="SUPFAM" id="SSF47384">
    <property type="entry name" value="Homodimeric domain of signal transducing histidine kinase"/>
    <property type="match status" value="1"/>
</dbReference>
<dbReference type="CDD" id="cd00130">
    <property type="entry name" value="PAS"/>
    <property type="match status" value="1"/>
</dbReference>
<dbReference type="InterPro" id="IPR029016">
    <property type="entry name" value="GAF-like_dom_sf"/>
</dbReference>
<dbReference type="InterPro" id="IPR003661">
    <property type="entry name" value="HisK_dim/P_dom"/>
</dbReference>
<dbReference type="SUPFAM" id="SSF52172">
    <property type="entry name" value="CheY-like"/>
    <property type="match status" value="1"/>
</dbReference>
<organism evidence="15 16">
    <name type="scientific">Roseicitreum antarcticum</name>
    <dbReference type="NCBI Taxonomy" id="564137"/>
    <lineage>
        <taxon>Bacteria</taxon>
        <taxon>Pseudomonadati</taxon>
        <taxon>Pseudomonadota</taxon>
        <taxon>Alphaproteobacteria</taxon>
        <taxon>Rhodobacterales</taxon>
        <taxon>Paracoccaceae</taxon>
        <taxon>Roseicitreum</taxon>
    </lineage>
</organism>
<dbReference type="Pfam" id="PF01590">
    <property type="entry name" value="GAF"/>
    <property type="match status" value="1"/>
</dbReference>
<dbReference type="Gene3D" id="3.30.450.40">
    <property type="match status" value="1"/>
</dbReference>
<comment type="subunit">
    <text evidence="9">At low DSF concentrations, interacts with RpfF.</text>
</comment>
<dbReference type="GO" id="GO:0006355">
    <property type="term" value="P:regulation of DNA-templated transcription"/>
    <property type="evidence" value="ECO:0007669"/>
    <property type="project" value="InterPro"/>
</dbReference>
<dbReference type="Pfam" id="PF00512">
    <property type="entry name" value="HisKA"/>
    <property type="match status" value="1"/>
</dbReference>
<dbReference type="SMART" id="SM00065">
    <property type="entry name" value="GAF"/>
    <property type="match status" value="1"/>
</dbReference>
<dbReference type="SUPFAM" id="SSF55781">
    <property type="entry name" value="GAF domain-like"/>
    <property type="match status" value="1"/>
</dbReference>
<dbReference type="PROSITE" id="PS50110">
    <property type="entry name" value="RESPONSE_REGULATORY"/>
    <property type="match status" value="1"/>
</dbReference>
<evidence type="ECO:0000256" key="4">
    <source>
        <dbReference type="ARBA" id="ARBA00022679"/>
    </source>
</evidence>
<dbReference type="SMART" id="SM00388">
    <property type="entry name" value="HisKA"/>
    <property type="match status" value="1"/>
</dbReference>
<dbReference type="AlphaFoldDB" id="A0A1H2U1F2"/>
<keyword evidence="6 15" id="KW-0418">Kinase</keyword>
<feature type="domain" description="Response regulatory" evidence="13">
    <location>
        <begin position="579"/>
        <end position="698"/>
    </location>
</feature>
<dbReference type="Proteomes" id="UP000198539">
    <property type="component" value="Unassembled WGS sequence"/>
</dbReference>
<gene>
    <name evidence="15" type="ORF">SAMN04488238_102244</name>
</gene>
<evidence type="ECO:0000256" key="11">
    <source>
        <dbReference type="PROSITE-ProRule" id="PRU00169"/>
    </source>
</evidence>
<dbReference type="PROSITE" id="PS50112">
    <property type="entry name" value="PAS"/>
    <property type="match status" value="1"/>
</dbReference>
<accession>A0A1H2U1F2</accession>
<dbReference type="SMART" id="SM00387">
    <property type="entry name" value="HATPase_c"/>
    <property type="match status" value="1"/>
</dbReference>
<dbReference type="PROSITE" id="PS50109">
    <property type="entry name" value="HIS_KIN"/>
    <property type="match status" value="1"/>
</dbReference>
<dbReference type="PANTHER" id="PTHR43047:SF64">
    <property type="entry name" value="HISTIDINE KINASE CONTAINING CHEY-HOMOLOGOUS RECEIVER DOMAIN AND PAS DOMAIN-RELATED"/>
    <property type="match status" value="1"/>
</dbReference>
<dbReference type="EC" id="2.7.13.3" evidence="2"/>
<keyword evidence="4" id="KW-0808">Transferase</keyword>
<evidence type="ECO:0000259" key="12">
    <source>
        <dbReference type="PROSITE" id="PS50109"/>
    </source>
</evidence>
<dbReference type="Pfam" id="PF00989">
    <property type="entry name" value="PAS"/>
    <property type="match status" value="1"/>
</dbReference>
<evidence type="ECO:0000256" key="5">
    <source>
        <dbReference type="ARBA" id="ARBA00022741"/>
    </source>
</evidence>
<dbReference type="InterPro" id="IPR000014">
    <property type="entry name" value="PAS"/>
</dbReference>
<dbReference type="NCBIfam" id="TIGR00229">
    <property type="entry name" value="sensory_box"/>
    <property type="match status" value="1"/>
</dbReference>
<feature type="domain" description="Histidine kinase" evidence="12">
    <location>
        <begin position="321"/>
        <end position="556"/>
    </location>
</feature>
<dbReference type="Gene3D" id="1.10.287.130">
    <property type="match status" value="1"/>
</dbReference>
<dbReference type="PRINTS" id="PR00344">
    <property type="entry name" value="BCTRLSENSOR"/>
</dbReference>
<evidence type="ECO:0000259" key="14">
    <source>
        <dbReference type="PROSITE" id="PS50112"/>
    </source>
</evidence>
<dbReference type="EMBL" id="FNOM01000002">
    <property type="protein sequence ID" value="SDW49827.1"/>
    <property type="molecule type" value="Genomic_DNA"/>
</dbReference>
<dbReference type="Gene3D" id="3.30.565.10">
    <property type="entry name" value="Histidine kinase-like ATPase, C-terminal domain"/>
    <property type="match status" value="1"/>
</dbReference>
<dbReference type="InterPro" id="IPR036890">
    <property type="entry name" value="HATPase_C_sf"/>
</dbReference>
<dbReference type="Gene3D" id="3.30.450.20">
    <property type="entry name" value="PAS domain"/>
    <property type="match status" value="1"/>
</dbReference>
<evidence type="ECO:0000313" key="16">
    <source>
        <dbReference type="Proteomes" id="UP000198539"/>
    </source>
</evidence>
<dbReference type="GO" id="GO:0000155">
    <property type="term" value="F:phosphorelay sensor kinase activity"/>
    <property type="evidence" value="ECO:0007669"/>
    <property type="project" value="InterPro"/>
</dbReference>
<dbReference type="InterPro" id="IPR003018">
    <property type="entry name" value="GAF"/>
</dbReference>
<dbReference type="Gene3D" id="3.40.50.2300">
    <property type="match status" value="1"/>
</dbReference>
<dbReference type="GO" id="GO:0005524">
    <property type="term" value="F:ATP binding"/>
    <property type="evidence" value="ECO:0007669"/>
    <property type="project" value="UniProtKB-KW"/>
</dbReference>
<keyword evidence="5" id="KW-0547">Nucleotide-binding</keyword>
<dbReference type="InterPro" id="IPR035965">
    <property type="entry name" value="PAS-like_dom_sf"/>
</dbReference>
<feature type="modified residue" description="4-aspartylphosphate" evidence="11">
    <location>
        <position position="628"/>
    </location>
</feature>
<dbReference type="Pfam" id="PF02518">
    <property type="entry name" value="HATPase_c"/>
    <property type="match status" value="1"/>
</dbReference>
<keyword evidence="7" id="KW-0067">ATP-binding</keyword>
<evidence type="ECO:0000256" key="10">
    <source>
        <dbReference type="ARBA" id="ARBA00068150"/>
    </source>
</evidence>
<keyword evidence="8" id="KW-0902">Two-component regulatory system</keyword>
<dbReference type="PANTHER" id="PTHR43047">
    <property type="entry name" value="TWO-COMPONENT HISTIDINE PROTEIN KINASE"/>
    <property type="match status" value="1"/>
</dbReference>
<dbReference type="RefSeq" id="WP_092885818.1">
    <property type="nucleotide sequence ID" value="NZ_CP061498.1"/>
</dbReference>
<name>A0A1H2U1F2_9RHOB</name>
<evidence type="ECO:0000256" key="1">
    <source>
        <dbReference type="ARBA" id="ARBA00000085"/>
    </source>
</evidence>
<keyword evidence="3 11" id="KW-0597">Phosphoprotein</keyword>
<dbReference type="InterPro" id="IPR004358">
    <property type="entry name" value="Sig_transdc_His_kin-like_C"/>
</dbReference>
<dbReference type="SMART" id="SM00448">
    <property type="entry name" value="REC"/>
    <property type="match status" value="1"/>
</dbReference>
<reference evidence="15 16" key="1">
    <citation type="submission" date="2016-10" db="EMBL/GenBank/DDBJ databases">
        <authorList>
            <person name="de Groot N.N."/>
        </authorList>
    </citation>
    <scope>NUCLEOTIDE SEQUENCE [LARGE SCALE GENOMIC DNA]</scope>
    <source>
        <strain evidence="15 16">CGMCC 1.8894</strain>
    </source>
</reference>
<dbReference type="SMART" id="SM00091">
    <property type="entry name" value="PAS"/>
    <property type="match status" value="1"/>
</dbReference>
<dbReference type="SUPFAM" id="SSF55874">
    <property type="entry name" value="ATPase domain of HSP90 chaperone/DNA topoisomerase II/histidine kinase"/>
    <property type="match status" value="1"/>
</dbReference>
<evidence type="ECO:0000313" key="15">
    <source>
        <dbReference type="EMBL" id="SDW49827.1"/>
    </source>
</evidence>
<dbReference type="CDD" id="cd17546">
    <property type="entry name" value="REC_hyHK_CKI1_RcsC-like"/>
    <property type="match status" value="1"/>
</dbReference>
<dbReference type="CDD" id="cd00082">
    <property type="entry name" value="HisKA"/>
    <property type="match status" value="1"/>
</dbReference>
<dbReference type="SUPFAM" id="SSF55785">
    <property type="entry name" value="PYP-like sensor domain (PAS domain)"/>
    <property type="match status" value="1"/>
</dbReference>
<dbReference type="InterPro" id="IPR011006">
    <property type="entry name" value="CheY-like_superfamily"/>
</dbReference>
<feature type="domain" description="PAS" evidence="14">
    <location>
        <begin position="172"/>
        <end position="217"/>
    </location>
</feature>
<comment type="catalytic activity">
    <reaction evidence="1">
        <text>ATP + protein L-histidine = ADP + protein N-phospho-L-histidine.</text>
        <dbReference type="EC" id="2.7.13.3"/>
    </reaction>
</comment>
<evidence type="ECO:0000256" key="3">
    <source>
        <dbReference type="ARBA" id="ARBA00022553"/>
    </source>
</evidence>
<sequence length="707" mass="75507">MRRTALSTLALLDTADDDVFGNFTLFASRLLNSPVSLISLMDYDGDRQYFKSRTGLEEPLATSRQTALSHSFCKIVAESGKPLVVADSGSDPMVKDCDPINPLKVAAYLGVPIHAPDHSFIGALCVIEHEPRDWTEEEVETMQRLGALVSDQILMRESVKELEASRAALIAEHAFLSGLLETMPSGIVTLDASGTIVYANEACRDILGLEAADAVGRRYDAAGWQNEDLDGRPMPADQLPFSLVQAGGKPVRDIRYAILFPDGRRRILSVNASPTGRAADNSTVTCAISDITDRLAANAEVQAARARAESASKAKSLFLANMSHEIRTPLNGISGMSELLAGTVLNDEQAWMLSVIRGSGDSLLSVIDDILDIARIEEGKVSLVVAPFSPMELLEQIVAQHSVTAQKKGVTLDLTLAPGLERPHLGDAGRIGQIVGNLIGNAVKFTARGRVRVHCGVLEAAAAGPSALRGDGAVKATECGLVITVTDPGIGMSAEQLTRVFTEFEQGDSSITRRFGGAGLGLPIVRKLVNLMGGDIKVFSEPDLGTEVQVTLPLPHDADTLLPPVRHQAVDTAFARGLRVLAAEDNRVNALILRSMLESLGVRTVFAVNGQEAIDLWAPGEFDLLILDISMPMVDGLTAFHEIAVRAHAGGHVMPPAIAATANVMRDHVAEYRAAGFAGILAKPYRKVDLQNRIAEALSVGQRAKVT</sequence>
<dbReference type="InterPro" id="IPR003594">
    <property type="entry name" value="HATPase_dom"/>
</dbReference>
<evidence type="ECO:0000256" key="8">
    <source>
        <dbReference type="ARBA" id="ARBA00023012"/>
    </source>
</evidence>
<evidence type="ECO:0000256" key="9">
    <source>
        <dbReference type="ARBA" id="ARBA00064003"/>
    </source>
</evidence>
<protein>
    <recommendedName>
        <fullName evidence="10">Sensory/regulatory protein RpfC</fullName>
        <ecNumber evidence="2">2.7.13.3</ecNumber>
    </recommendedName>
</protein>
<dbReference type="OrthoDB" id="9801651at2"/>
<dbReference type="InterPro" id="IPR013767">
    <property type="entry name" value="PAS_fold"/>
</dbReference>
<dbReference type="FunFam" id="1.10.287.130:FF:000002">
    <property type="entry name" value="Two-component osmosensing histidine kinase"/>
    <property type="match status" value="1"/>
</dbReference>
<dbReference type="STRING" id="564137.SAMN04488238_102244"/>
<evidence type="ECO:0000259" key="13">
    <source>
        <dbReference type="PROSITE" id="PS50110"/>
    </source>
</evidence>
<dbReference type="InterPro" id="IPR001789">
    <property type="entry name" value="Sig_transdc_resp-reg_receiver"/>
</dbReference>
<dbReference type="Pfam" id="PF00072">
    <property type="entry name" value="Response_reg"/>
    <property type="match status" value="1"/>
</dbReference>